<dbReference type="AlphaFoldDB" id="A0A926ECA8"/>
<protein>
    <recommendedName>
        <fullName evidence="8">Glutamate 5-kinase</fullName>
        <ecNumber evidence="8">2.7.2.11</ecNumber>
    </recommendedName>
    <alternativeName>
        <fullName evidence="8">Gamma-glutamyl kinase</fullName>
        <shortName evidence="8">GK</shortName>
    </alternativeName>
</protein>
<dbReference type="InterPro" id="IPR005715">
    <property type="entry name" value="Glu_5kinase/COase_Synthase"/>
</dbReference>
<keyword evidence="5 8" id="KW-0547">Nucleotide-binding</keyword>
<dbReference type="PANTHER" id="PTHR43654">
    <property type="entry name" value="GLUTAMATE 5-KINASE"/>
    <property type="match status" value="1"/>
</dbReference>
<dbReference type="CDD" id="cd04242">
    <property type="entry name" value="AAK_G5K_ProB"/>
    <property type="match status" value="1"/>
</dbReference>
<dbReference type="InterPro" id="IPR036393">
    <property type="entry name" value="AceGlu_kinase-like_sf"/>
</dbReference>
<keyword evidence="7 8" id="KW-0067">ATP-binding</keyword>
<dbReference type="PANTHER" id="PTHR43654:SF1">
    <property type="entry name" value="ISOPENTENYL PHOSPHATE KINASE"/>
    <property type="match status" value="1"/>
</dbReference>
<comment type="pathway">
    <text evidence="8">Amino-acid biosynthesis; L-proline biosynthesis; L-glutamate 5-semialdehyde from L-glutamate: step 1/2.</text>
</comment>
<comment type="caution">
    <text evidence="10">The sequence shown here is derived from an EMBL/GenBank/DDBJ whole genome shotgun (WGS) entry which is preliminary data.</text>
</comment>
<comment type="function">
    <text evidence="8">Catalyzes the transfer of a phosphate group to glutamate to form L-glutamate 5-phosphate.</text>
</comment>
<comment type="similarity">
    <text evidence="8">Belongs to the glutamate 5-kinase family.</text>
</comment>
<dbReference type="GO" id="GO:0005829">
    <property type="term" value="C:cytosol"/>
    <property type="evidence" value="ECO:0007669"/>
    <property type="project" value="TreeGrafter"/>
</dbReference>
<dbReference type="Pfam" id="PF00696">
    <property type="entry name" value="AA_kinase"/>
    <property type="match status" value="1"/>
</dbReference>
<dbReference type="GO" id="GO:0005524">
    <property type="term" value="F:ATP binding"/>
    <property type="evidence" value="ECO:0007669"/>
    <property type="project" value="UniProtKB-KW"/>
</dbReference>
<keyword evidence="2 8" id="KW-0028">Amino-acid biosynthesis</keyword>
<feature type="binding site" evidence="8">
    <location>
        <position position="13"/>
    </location>
    <ligand>
        <name>ATP</name>
        <dbReference type="ChEBI" id="CHEBI:30616"/>
    </ligand>
</feature>
<dbReference type="InterPro" id="IPR001057">
    <property type="entry name" value="Glu/AcGlu_kinase"/>
</dbReference>
<sequence length="262" mass="28787">MNCFEKARRVVVKVGTSTLTYDTGLINIRHLERLVKTLSDLKNSGRDVILVSSGAIGVGVGKLGLKERPQDTPSKQAAASVGQCELMYLYDKLFSEYNHTISQVLITRDAIDNPDRKQHIMNTFERLMDYGAIPIVNENDTVSVEEIEFGDNDSLSAIVAAIAQADALVVMTDVDGLYDADPRTCENARLIRQVDQVDDALRAKASGAGTRRGTGGMITKLNAAEFAMERGIDMAIVNGKDPYILYRLFEGQQVGTHFKRKG</sequence>
<dbReference type="EC" id="2.7.2.11" evidence="8"/>
<dbReference type="SUPFAM" id="SSF53633">
    <property type="entry name" value="Carbamate kinase-like"/>
    <property type="match status" value="1"/>
</dbReference>
<keyword evidence="11" id="KW-1185">Reference proteome</keyword>
<evidence type="ECO:0000256" key="8">
    <source>
        <dbReference type="HAMAP-Rule" id="MF_00456"/>
    </source>
</evidence>
<evidence type="ECO:0000313" key="11">
    <source>
        <dbReference type="Proteomes" id="UP000660861"/>
    </source>
</evidence>
<dbReference type="InterPro" id="IPR041739">
    <property type="entry name" value="G5K_ProB"/>
</dbReference>
<evidence type="ECO:0000313" key="10">
    <source>
        <dbReference type="EMBL" id="MBC8570445.1"/>
    </source>
</evidence>
<dbReference type="GO" id="GO:0004349">
    <property type="term" value="F:glutamate 5-kinase activity"/>
    <property type="evidence" value="ECO:0007669"/>
    <property type="project" value="UniProtKB-UniRule"/>
</dbReference>
<feature type="binding site" evidence="8">
    <location>
        <position position="140"/>
    </location>
    <ligand>
        <name>substrate</name>
    </ligand>
</feature>
<dbReference type="PROSITE" id="PS00902">
    <property type="entry name" value="GLUTAMATE_5_KINASE"/>
    <property type="match status" value="1"/>
</dbReference>
<evidence type="ECO:0000256" key="5">
    <source>
        <dbReference type="ARBA" id="ARBA00022741"/>
    </source>
</evidence>
<evidence type="ECO:0000256" key="7">
    <source>
        <dbReference type="ARBA" id="ARBA00022840"/>
    </source>
</evidence>
<evidence type="ECO:0000259" key="9">
    <source>
        <dbReference type="Pfam" id="PF00696"/>
    </source>
</evidence>
<dbReference type="HAMAP" id="MF_00456">
    <property type="entry name" value="ProB"/>
    <property type="match status" value="1"/>
</dbReference>
<dbReference type="FunFam" id="3.40.1160.10:FF:000018">
    <property type="entry name" value="Glutamate 5-kinase"/>
    <property type="match status" value="1"/>
</dbReference>
<keyword evidence="1 8" id="KW-0963">Cytoplasm</keyword>
<dbReference type="PIRSF" id="PIRSF000729">
    <property type="entry name" value="GK"/>
    <property type="match status" value="1"/>
</dbReference>
<name>A0A926ECA8_9FIRM</name>
<evidence type="ECO:0000256" key="4">
    <source>
        <dbReference type="ARBA" id="ARBA00022679"/>
    </source>
</evidence>
<keyword evidence="4 8" id="KW-0808">Transferase</keyword>
<evidence type="ECO:0000256" key="1">
    <source>
        <dbReference type="ARBA" id="ARBA00022490"/>
    </source>
</evidence>
<dbReference type="NCBIfam" id="TIGR01027">
    <property type="entry name" value="proB"/>
    <property type="match status" value="1"/>
</dbReference>
<proteinExistence type="inferred from homology"/>
<dbReference type="EMBL" id="JACRTC010000003">
    <property type="protein sequence ID" value="MBC8570445.1"/>
    <property type="molecule type" value="Genomic_DNA"/>
</dbReference>
<feature type="binding site" evidence="8">
    <location>
        <begin position="172"/>
        <end position="173"/>
    </location>
    <ligand>
        <name>ATP</name>
        <dbReference type="ChEBI" id="CHEBI:30616"/>
    </ligand>
</feature>
<gene>
    <name evidence="8 10" type="primary">proB</name>
    <name evidence="10" type="ORF">H8709_06325</name>
</gene>
<keyword evidence="6 8" id="KW-0418">Kinase</keyword>
<accession>A0A926ECA8</accession>
<feature type="binding site" evidence="8">
    <location>
        <position position="53"/>
    </location>
    <ligand>
        <name>substrate</name>
    </ligand>
</feature>
<dbReference type="GO" id="GO:0055129">
    <property type="term" value="P:L-proline biosynthetic process"/>
    <property type="evidence" value="ECO:0007669"/>
    <property type="project" value="UniProtKB-UniRule"/>
</dbReference>
<dbReference type="InterPro" id="IPR011529">
    <property type="entry name" value="Glu_5kinase"/>
</dbReference>
<feature type="domain" description="Aspartate/glutamate/uridylate kinase" evidence="9">
    <location>
        <begin position="9"/>
        <end position="238"/>
    </location>
</feature>
<evidence type="ECO:0000256" key="6">
    <source>
        <dbReference type="ARBA" id="ARBA00022777"/>
    </source>
</evidence>
<evidence type="ECO:0000256" key="3">
    <source>
        <dbReference type="ARBA" id="ARBA00022650"/>
    </source>
</evidence>
<comment type="subcellular location">
    <subcellularLocation>
        <location evidence="8">Cytoplasm</location>
    </subcellularLocation>
</comment>
<dbReference type="InterPro" id="IPR019797">
    <property type="entry name" value="Glutamate_5-kinase_CS"/>
</dbReference>
<dbReference type="Proteomes" id="UP000660861">
    <property type="component" value="Unassembled WGS sequence"/>
</dbReference>
<feature type="binding site" evidence="8">
    <location>
        <begin position="214"/>
        <end position="220"/>
    </location>
    <ligand>
        <name>ATP</name>
        <dbReference type="ChEBI" id="CHEBI:30616"/>
    </ligand>
</feature>
<reference evidence="10" key="1">
    <citation type="submission" date="2020-08" db="EMBL/GenBank/DDBJ databases">
        <title>Genome public.</title>
        <authorList>
            <person name="Liu C."/>
            <person name="Sun Q."/>
        </authorList>
    </citation>
    <scope>NUCLEOTIDE SEQUENCE</scope>
    <source>
        <strain evidence="10">NSJ-54</strain>
    </source>
</reference>
<organism evidence="10 11">
    <name type="scientific">Zongyangia hominis</name>
    <dbReference type="NCBI Taxonomy" id="2763677"/>
    <lineage>
        <taxon>Bacteria</taxon>
        <taxon>Bacillati</taxon>
        <taxon>Bacillota</taxon>
        <taxon>Clostridia</taxon>
        <taxon>Eubacteriales</taxon>
        <taxon>Oscillospiraceae</taxon>
        <taxon>Zongyangia</taxon>
    </lineage>
</organism>
<dbReference type="InterPro" id="IPR001048">
    <property type="entry name" value="Asp/Glu/Uridylate_kinase"/>
</dbReference>
<feature type="binding site" evidence="8">
    <location>
        <position position="152"/>
    </location>
    <ligand>
        <name>substrate</name>
    </ligand>
</feature>
<comment type="catalytic activity">
    <reaction evidence="8">
        <text>L-glutamate + ATP = L-glutamyl 5-phosphate + ADP</text>
        <dbReference type="Rhea" id="RHEA:14877"/>
        <dbReference type="ChEBI" id="CHEBI:29985"/>
        <dbReference type="ChEBI" id="CHEBI:30616"/>
        <dbReference type="ChEBI" id="CHEBI:58274"/>
        <dbReference type="ChEBI" id="CHEBI:456216"/>
        <dbReference type="EC" id="2.7.2.11"/>
    </reaction>
</comment>
<evidence type="ECO:0000256" key="2">
    <source>
        <dbReference type="ARBA" id="ARBA00022605"/>
    </source>
</evidence>
<dbReference type="RefSeq" id="WP_262397540.1">
    <property type="nucleotide sequence ID" value="NZ_JACRTC010000003.1"/>
</dbReference>
<dbReference type="Gene3D" id="3.40.1160.10">
    <property type="entry name" value="Acetylglutamate kinase-like"/>
    <property type="match status" value="1"/>
</dbReference>
<keyword evidence="3 8" id="KW-0641">Proline biosynthesis</keyword>
<dbReference type="PRINTS" id="PR00474">
    <property type="entry name" value="GLU5KINASE"/>
</dbReference>